<dbReference type="PANTHER" id="PTHR48267">
    <property type="entry name" value="CUPREDOXIN SUPERFAMILY PROTEIN"/>
    <property type="match status" value="1"/>
</dbReference>
<dbReference type="InterPro" id="IPR011707">
    <property type="entry name" value="Cu-oxidase-like_N"/>
</dbReference>
<dbReference type="Proteomes" id="UP001243009">
    <property type="component" value="Unassembled WGS sequence"/>
</dbReference>
<dbReference type="RefSeq" id="WP_305106427.1">
    <property type="nucleotide sequence ID" value="NZ_JAUTWS010000031.1"/>
</dbReference>
<proteinExistence type="predicted"/>
<dbReference type="PANTHER" id="PTHR48267:SF1">
    <property type="entry name" value="BILIRUBIN OXIDASE"/>
    <property type="match status" value="1"/>
</dbReference>
<evidence type="ECO:0000313" key="3">
    <source>
        <dbReference type="EMBL" id="MDO9711569.1"/>
    </source>
</evidence>
<dbReference type="InterPro" id="IPR011706">
    <property type="entry name" value="Cu-oxidase_C"/>
</dbReference>
<dbReference type="CDD" id="cd13844">
    <property type="entry name" value="CuRO_1_BOD_CotA_like"/>
    <property type="match status" value="1"/>
</dbReference>
<feature type="domain" description="Plastocyanin-like" evidence="2">
    <location>
        <begin position="137"/>
        <end position="203"/>
    </location>
</feature>
<dbReference type="InterPro" id="IPR006311">
    <property type="entry name" value="TAT_signal"/>
</dbReference>
<accession>A0ABT9E609</accession>
<dbReference type="InterPro" id="IPR008972">
    <property type="entry name" value="Cupredoxin"/>
</dbReference>
<dbReference type="EMBL" id="JAUTWS010000031">
    <property type="protein sequence ID" value="MDO9711569.1"/>
    <property type="molecule type" value="Genomic_DNA"/>
</dbReference>
<evidence type="ECO:0000313" key="4">
    <source>
        <dbReference type="Proteomes" id="UP001243009"/>
    </source>
</evidence>
<evidence type="ECO:0000259" key="2">
    <source>
        <dbReference type="Pfam" id="PF07732"/>
    </source>
</evidence>
<dbReference type="InterPro" id="IPR045087">
    <property type="entry name" value="Cu-oxidase_fam"/>
</dbReference>
<gene>
    <name evidence="3" type="ORF">Q7A36_24695</name>
</gene>
<name>A0ABT9E609_9PROT</name>
<keyword evidence="4" id="KW-1185">Reference proteome</keyword>
<comment type="caution">
    <text evidence="3">The sequence shown here is derived from an EMBL/GenBank/DDBJ whole genome shotgun (WGS) entry which is preliminary data.</text>
</comment>
<dbReference type="Pfam" id="PF07732">
    <property type="entry name" value="Cu-oxidase_3"/>
    <property type="match status" value="1"/>
</dbReference>
<dbReference type="SUPFAM" id="SSF49503">
    <property type="entry name" value="Cupredoxins"/>
    <property type="match status" value="3"/>
</dbReference>
<reference evidence="3 4" key="1">
    <citation type="submission" date="2023-08" db="EMBL/GenBank/DDBJ databases">
        <title>The draft genome sequence of Paracraurococcus sp. LOR1-02.</title>
        <authorList>
            <person name="Kingkaew E."/>
            <person name="Tanasupawat S."/>
        </authorList>
    </citation>
    <scope>NUCLEOTIDE SEQUENCE [LARGE SCALE GENOMIC DNA]</scope>
    <source>
        <strain evidence="3 4">LOR1-02</strain>
    </source>
</reference>
<dbReference type="PROSITE" id="PS51318">
    <property type="entry name" value="TAT"/>
    <property type="match status" value="1"/>
</dbReference>
<sequence>MHSRRDILRLASAANFAVLGTPYIVRRAAAQPVRPPASPALTHWLDPLPVPPVVSATGIGTLTARSYSSHKFHTELPGNANTFGFGGADYLGPTIEARRGTPASITVSNQLGAHPLAGSIDTALHGAVPADATAPRISTHLHGGNTEAGSDGFPEDTFAPGGSKTYSYANDQQAGNIWYHDHALGITRLNVYAGLAGVYLMRDAVDTGAANNPLGLPSGAFEIPLVLQDRRFNADGTLYYTPAPWAPEFFGDVATVNGKAWPNLDVGQGLYRFRVYNGSSARFYNLSLSNRQQMVQIGTDTGLLDAPAPLSAVLLGPGERADLLIDFKALPVGTKVVLQNDAVTPFPSGTPRNPRAGGAPLPQVMQFTVVAAAQGPGNTLAVPTGPLRDGVALPTVAASRTALAGRVAKVRNLTLVEVPGPAGPLVVLLNYLYWDEASMDSRFAEKPLVDTVERWNIINLTVDAHPIHLHLVQFLIEQRQNLQTTQYLKAYNATGPRTVTPGMSPPPAGGPTVPAGYPPLDPTPFLQQRPVPPAASEAGWKDTVQCPPDMVTSILVPFGGRVANGAFGRSFTGRYVWHCHILDHEDNEMMLPYEVVGA</sequence>
<dbReference type="Gene3D" id="2.60.40.420">
    <property type="entry name" value="Cupredoxins - blue copper proteins"/>
    <property type="match status" value="3"/>
</dbReference>
<protein>
    <submittedName>
        <fullName evidence="3">Multicopper oxidase domain-containing protein</fullName>
    </submittedName>
</protein>
<dbReference type="Pfam" id="PF07731">
    <property type="entry name" value="Cu-oxidase_2"/>
    <property type="match status" value="1"/>
</dbReference>
<organism evidence="3 4">
    <name type="scientific">Paracraurococcus lichenis</name>
    <dbReference type="NCBI Taxonomy" id="3064888"/>
    <lineage>
        <taxon>Bacteria</taxon>
        <taxon>Pseudomonadati</taxon>
        <taxon>Pseudomonadota</taxon>
        <taxon>Alphaproteobacteria</taxon>
        <taxon>Acetobacterales</taxon>
        <taxon>Roseomonadaceae</taxon>
        <taxon>Paracraurococcus</taxon>
    </lineage>
</organism>
<feature type="domain" description="Plastocyanin-like" evidence="1">
    <location>
        <begin position="450"/>
        <end position="595"/>
    </location>
</feature>
<evidence type="ECO:0000259" key="1">
    <source>
        <dbReference type="Pfam" id="PF07731"/>
    </source>
</evidence>
<dbReference type="CDD" id="cd13868">
    <property type="entry name" value="CuRO_2_CotA_like"/>
    <property type="match status" value="1"/>
</dbReference>